<dbReference type="EMBL" id="JAATJM010000001">
    <property type="protein sequence ID" value="NJC41470.1"/>
    <property type="molecule type" value="Genomic_DNA"/>
</dbReference>
<proteinExistence type="predicted"/>
<protein>
    <submittedName>
        <fullName evidence="4">3D (Asp-Asp-Asp) domain-containing protein</fullName>
    </submittedName>
</protein>
<feature type="signal peptide" evidence="2">
    <location>
        <begin position="1"/>
        <end position="20"/>
    </location>
</feature>
<dbReference type="Pfam" id="PF06725">
    <property type="entry name" value="3D"/>
    <property type="match status" value="1"/>
</dbReference>
<comment type="caution">
    <text evidence="4">The sequence shown here is derived from an EMBL/GenBank/DDBJ whole genome shotgun (WGS) entry which is preliminary data.</text>
</comment>
<dbReference type="GO" id="GO:0009253">
    <property type="term" value="P:peptidoglycan catabolic process"/>
    <property type="evidence" value="ECO:0007669"/>
    <property type="project" value="TreeGrafter"/>
</dbReference>
<dbReference type="GO" id="GO:0004553">
    <property type="term" value="F:hydrolase activity, hydrolyzing O-glycosyl compounds"/>
    <property type="evidence" value="ECO:0007669"/>
    <property type="project" value="InterPro"/>
</dbReference>
<evidence type="ECO:0000313" key="5">
    <source>
        <dbReference type="Proteomes" id="UP000587415"/>
    </source>
</evidence>
<feature type="region of interest" description="Disordered" evidence="1">
    <location>
        <begin position="182"/>
        <end position="204"/>
    </location>
</feature>
<feature type="compositionally biased region" description="Polar residues" evidence="1">
    <location>
        <begin position="186"/>
        <end position="204"/>
    </location>
</feature>
<dbReference type="Proteomes" id="UP000587415">
    <property type="component" value="Unassembled WGS sequence"/>
</dbReference>
<evidence type="ECO:0000259" key="3">
    <source>
        <dbReference type="Pfam" id="PF06725"/>
    </source>
</evidence>
<feature type="chain" id="PRO_5030753107" evidence="2">
    <location>
        <begin position="21"/>
        <end position="204"/>
    </location>
</feature>
<dbReference type="PANTHER" id="PTHR30124:SF0">
    <property type="entry name" value="MEMBRANE-BOUND LYTIC MUREIN TRANSGLYCOSYLASE A"/>
    <property type="match status" value="1"/>
</dbReference>
<dbReference type="GO" id="GO:0019867">
    <property type="term" value="C:outer membrane"/>
    <property type="evidence" value="ECO:0007669"/>
    <property type="project" value="InterPro"/>
</dbReference>
<dbReference type="AlphaFoldDB" id="A0A7X5YMX5"/>
<keyword evidence="2" id="KW-0732">Signal</keyword>
<reference evidence="4 5" key="1">
    <citation type="submission" date="2020-03" db="EMBL/GenBank/DDBJ databases">
        <title>Genomic Encyclopedia of Type Strains, Phase IV (KMG-IV): sequencing the most valuable type-strain genomes for metagenomic binning, comparative biology and taxonomic classification.</title>
        <authorList>
            <person name="Goeker M."/>
        </authorList>
    </citation>
    <scope>NUCLEOTIDE SEQUENCE [LARGE SCALE GENOMIC DNA]</scope>
    <source>
        <strain evidence="4 5">DSM 4736</strain>
    </source>
</reference>
<dbReference type="InterPro" id="IPR036908">
    <property type="entry name" value="RlpA-like_sf"/>
</dbReference>
<feature type="domain" description="3D" evidence="3">
    <location>
        <begin position="98"/>
        <end position="155"/>
    </location>
</feature>
<dbReference type="GO" id="GO:0009254">
    <property type="term" value="P:peptidoglycan turnover"/>
    <property type="evidence" value="ECO:0007669"/>
    <property type="project" value="InterPro"/>
</dbReference>
<keyword evidence="5" id="KW-1185">Reference proteome</keyword>
<dbReference type="InterPro" id="IPR026044">
    <property type="entry name" value="MltA"/>
</dbReference>
<sequence length="204" mass="21581">MVGSAAAFALFWAMAFPAHGAVQGDPVSYEAAVAADRVVESTEPATEGSDSGMAGMNAEQQALMDTDPRWTARVNLYHAGGGGATGNDSLGCRPVPMRTIATDPRYIPRRTRVFIPETVGMRMADGSIHDGYWYASDTGGAIKGQKIDIFTGQGRGSMQPAMRFNQRRLTLVDAGRFDGCPPSWDAQPSQSTLMASAATSVGSQ</sequence>
<dbReference type="Gene3D" id="2.40.40.10">
    <property type="entry name" value="RlpA-like domain"/>
    <property type="match status" value="1"/>
</dbReference>
<evidence type="ECO:0000256" key="1">
    <source>
        <dbReference type="SAM" id="MobiDB-lite"/>
    </source>
</evidence>
<dbReference type="GO" id="GO:0008933">
    <property type="term" value="F:peptidoglycan lytic transglycosylase activity"/>
    <property type="evidence" value="ECO:0007669"/>
    <property type="project" value="TreeGrafter"/>
</dbReference>
<dbReference type="SUPFAM" id="SSF50685">
    <property type="entry name" value="Barwin-like endoglucanases"/>
    <property type="match status" value="1"/>
</dbReference>
<name>A0A7X5YMX5_9CAUL</name>
<evidence type="ECO:0000313" key="4">
    <source>
        <dbReference type="EMBL" id="NJC41470.1"/>
    </source>
</evidence>
<dbReference type="PANTHER" id="PTHR30124">
    <property type="entry name" value="MEMBRANE-BOUND LYTIC MUREIN TRANSGLYCOSYLASE A"/>
    <property type="match status" value="1"/>
</dbReference>
<dbReference type="CDD" id="cd22785">
    <property type="entry name" value="DPBB_MltA-like"/>
    <property type="match status" value="1"/>
</dbReference>
<dbReference type="InterPro" id="IPR010611">
    <property type="entry name" value="3D_dom"/>
</dbReference>
<organism evidence="4 5">
    <name type="scientific">Brevundimonas alba</name>
    <dbReference type="NCBI Taxonomy" id="74314"/>
    <lineage>
        <taxon>Bacteria</taxon>
        <taxon>Pseudomonadati</taxon>
        <taxon>Pseudomonadota</taxon>
        <taxon>Alphaproteobacteria</taxon>
        <taxon>Caulobacterales</taxon>
        <taxon>Caulobacteraceae</taxon>
        <taxon>Brevundimonas</taxon>
    </lineage>
</organism>
<accession>A0A7X5YMX5</accession>
<evidence type="ECO:0000256" key="2">
    <source>
        <dbReference type="SAM" id="SignalP"/>
    </source>
</evidence>
<gene>
    <name evidence="4" type="ORF">GGQ87_001728</name>
</gene>